<feature type="compositionally biased region" description="Acidic residues" evidence="2">
    <location>
        <begin position="1071"/>
        <end position="1084"/>
    </location>
</feature>
<feature type="compositionally biased region" description="Low complexity" evidence="2">
    <location>
        <begin position="557"/>
        <end position="594"/>
    </location>
</feature>
<keyword evidence="1" id="KW-0175">Coiled coil</keyword>
<feature type="compositionally biased region" description="Low complexity" evidence="2">
    <location>
        <begin position="730"/>
        <end position="741"/>
    </location>
</feature>
<feature type="region of interest" description="Disordered" evidence="2">
    <location>
        <begin position="1724"/>
        <end position="1743"/>
    </location>
</feature>
<feature type="compositionally biased region" description="Basic residues" evidence="2">
    <location>
        <begin position="991"/>
        <end position="1008"/>
    </location>
</feature>
<feature type="compositionally biased region" description="Acidic residues" evidence="2">
    <location>
        <begin position="873"/>
        <end position="886"/>
    </location>
</feature>
<feature type="compositionally biased region" description="Polar residues" evidence="2">
    <location>
        <begin position="1848"/>
        <end position="1860"/>
    </location>
</feature>
<feature type="signal peptide" evidence="3">
    <location>
        <begin position="1"/>
        <end position="16"/>
    </location>
</feature>
<evidence type="ECO:0000313" key="4">
    <source>
        <dbReference type="EMBL" id="CAD8171198.1"/>
    </source>
</evidence>
<evidence type="ECO:0000256" key="3">
    <source>
        <dbReference type="SAM" id="SignalP"/>
    </source>
</evidence>
<reference evidence="4" key="1">
    <citation type="submission" date="2021-01" db="EMBL/GenBank/DDBJ databases">
        <authorList>
            <consortium name="Genoscope - CEA"/>
            <person name="William W."/>
        </authorList>
    </citation>
    <scope>NUCLEOTIDE SEQUENCE</scope>
</reference>
<feature type="compositionally biased region" description="Basic residues" evidence="2">
    <location>
        <begin position="1090"/>
        <end position="1107"/>
    </location>
</feature>
<feature type="compositionally biased region" description="Low complexity" evidence="2">
    <location>
        <begin position="1886"/>
        <end position="1895"/>
    </location>
</feature>
<feature type="compositionally biased region" description="Basic and acidic residues" evidence="2">
    <location>
        <begin position="316"/>
        <end position="340"/>
    </location>
</feature>
<feature type="compositionally biased region" description="Low complexity" evidence="2">
    <location>
        <begin position="614"/>
        <end position="625"/>
    </location>
</feature>
<dbReference type="InterPro" id="IPR052828">
    <property type="entry name" value="NELF-A_domain"/>
</dbReference>
<feature type="compositionally biased region" description="Basic residues" evidence="2">
    <location>
        <begin position="1189"/>
        <end position="1206"/>
    </location>
</feature>
<feature type="compositionally biased region" description="Low complexity" evidence="2">
    <location>
        <begin position="673"/>
        <end position="710"/>
    </location>
</feature>
<feature type="compositionally biased region" description="Low complexity" evidence="2">
    <location>
        <begin position="1207"/>
        <end position="1240"/>
    </location>
</feature>
<organism evidence="4 5">
    <name type="scientific">Paramecium pentaurelia</name>
    <dbReference type="NCBI Taxonomy" id="43138"/>
    <lineage>
        <taxon>Eukaryota</taxon>
        <taxon>Sar</taxon>
        <taxon>Alveolata</taxon>
        <taxon>Ciliophora</taxon>
        <taxon>Intramacronucleata</taxon>
        <taxon>Oligohymenophorea</taxon>
        <taxon>Peniculida</taxon>
        <taxon>Parameciidae</taxon>
        <taxon>Paramecium</taxon>
    </lineage>
</organism>
<feature type="compositionally biased region" description="Acidic residues" evidence="2">
    <location>
        <begin position="631"/>
        <end position="647"/>
    </location>
</feature>
<feature type="compositionally biased region" description="Low complexity" evidence="2">
    <location>
        <begin position="1508"/>
        <end position="1568"/>
    </location>
</feature>
<feature type="compositionally biased region" description="Low complexity" evidence="2">
    <location>
        <begin position="1861"/>
        <end position="1873"/>
    </location>
</feature>
<comment type="caution">
    <text evidence="4">The sequence shown here is derived from an EMBL/GenBank/DDBJ whole genome shotgun (WGS) entry which is preliminary data.</text>
</comment>
<feature type="compositionally biased region" description="Acidic residues" evidence="2">
    <location>
        <begin position="774"/>
        <end position="787"/>
    </location>
</feature>
<feature type="compositionally biased region" description="Basic residues" evidence="2">
    <location>
        <begin position="892"/>
        <end position="909"/>
    </location>
</feature>
<dbReference type="EMBL" id="CAJJDO010000054">
    <property type="protein sequence ID" value="CAD8171198.1"/>
    <property type="molecule type" value="Genomic_DNA"/>
</dbReference>
<feature type="compositionally biased region" description="Basic residues" evidence="2">
    <location>
        <begin position="1288"/>
        <end position="1305"/>
    </location>
</feature>
<keyword evidence="5" id="KW-1185">Reference proteome</keyword>
<feature type="compositionally biased region" description="Acidic residues" evidence="2">
    <location>
        <begin position="1368"/>
        <end position="1381"/>
    </location>
</feature>
<gene>
    <name evidence="4" type="ORF">PPENT_87.1.T0540167</name>
</gene>
<feature type="compositionally biased region" description="Acidic residues" evidence="2">
    <location>
        <begin position="1170"/>
        <end position="1183"/>
    </location>
</feature>
<name>A0A8S1V1D9_9CILI</name>
<feature type="compositionally biased region" description="Basic and acidic residues" evidence="2">
    <location>
        <begin position="1925"/>
        <end position="1953"/>
    </location>
</feature>
<feature type="compositionally biased region" description="Acidic residues" evidence="2">
    <location>
        <begin position="972"/>
        <end position="985"/>
    </location>
</feature>
<dbReference type="PANTHER" id="PTHR13328:SF4">
    <property type="entry name" value="NEGATIVE ELONGATION FACTOR A"/>
    <property type="match status" value="1"/>
</dbReference>
<dbReference type="OrthoDB" id="296092at2759"/>
<feature type="compositionally biased region" description="Low complexity" evidence="2">
    <location>
        <begin position="1306"/>
        <end position="1339"/>
    </location>
</feature>
<feature type="region of interest" description="Disordered" evidence="2">
    <location>
        <begin position="245"/>
        <end position="1658"/>
    </location>
</feature>
<feature type="compositionally biased region" description="Basic residues" evidence="2">
    <location>
        <begin position="1486"/>
        <end position="1502"/>
    </location>
</feature>
<feature type="compositionally biased region" description="Basic and acidic residues" evidence="2">
    <location>
        <begin position="364"/>
        <end position="401"/>
    </location>
</feature>
<feature type="compositionally biased region" description="Acidic residues" evidence="2">
    <location>
        <begin position="515"/>
        <end position="531"/>
    </location>
</feature>
<feature type="compositionally biased region" description="Polar residues" evidence="2">
    <location>
        <begin position="1583"/>
        <end position="1613"/>
    </location>
</feature>
<dbReference type="Proteomes" id="UP000689195">
    <property type="component" value="Unassembled WGS sequence"/>
</dbReference>
<feature type="compositionally biased region" description="Low complexity" evidence="2">
    <location>
        <begin position="1009"/>
        <end position="1042"/>
    </location>
</feature>
<feature type="compositionally biased region" description="Low complexity" evidence="2">
    <location>
        <begin position="910"/>
        <end position="943"/>
    </location>
</feature>
<dbReference type="PANTHER" id="PTHR13328">
    <property type="entry name" value="NEGATIVE ELONGATION FACTOR A NELF-A"/>
    <property type="match status" value="1"/>
</dbReference>
<feature type="compositionally biased region" description="Acidic residues" evidence="2">
    <location>
        <begin position="1467"/>
        <end position="1480"/>
    </location>
</feature>
<keyword evidence="3" id="KW-0732">Signal</keyword>
<feature type="compositionally biased region" description="Acidic residues" evidence="2">
    <location>
        <begin position="747"/>
        <end position="765"/>
    </location>
</feature>
<feature type="chain" id="PRO_5035838298" evidence="3">
    <location>
        <begin position="17"/>
        <end position="4158"/>
    </location>
</feature>
<feature type="compositionally biased region" description="Acidic residues" evidence="2">
    <location>
        <begin position="274"/>
        <end position="293"/>
    </location>
</feature>
<feature type="compositionally biased region" description="Low complexity" evidence="2">
    <location>
        <begin position="811"/>
        <end position="844"/>
    </location>
</feature>
<feature type="compositionally biased region" description="Acidic residues" evidence="2">
    <location>
        <begin position="439"/>
        <end position="448"/>
    </location>
</feature>
<proteinExistence type="predicted"/>
<feature type="compositionally biased region" description="Basic residues" evidence="2">
    <location>
        <begin position="653"/>
        <end position="672"/>
    </location>
</feature>
<accession>A0A8S1V1D9</accession>
<feature type="compositionally biased region" description="Low complexity" evidence="2">
    <location>
        <begin position="467"/>
        <end position="477"/>
    </location>
</feature>
<feature type="compositionally biased region" description="Low complexity" evidence="2">
    <location>
        <begin position="1108"/>
        <end position="1141"/>
    </location>
</feature>
<evidence type="ECO:0000256" key="2">
    <source>
        <dbReference type="SAM" id="MobiDB-lite"/>
    </source>
</evidence>
<feature type="compositionally biased region" description="Polar residues" evidence="2">
    <location>
        <begin position="1725"/>
        <end position="1739"/>
    </location>
</feature>
<feature type="region of interest" description="Disordered" evidence="2">
    <location>
        <begin position="1848"/>
        <end position="1954"/>
    </location>
</feature>
<feature type="compositionally biased region" description="Low complexity" evidence="2">
    <location>
        <begin position="1614"/>
        <end position="1641"/>
    </location>
</feature>
<feature type="coiled-coil region" evidence="1">
    <location>
        <begin position="1761"/>
        <end position="1788"/>
    </location>
</feature>
<feature type="compositionally biased region" description="Basic residues" evidence="2">
    <location>
        <begin position="793"/>
        <end position="810"/>
    </location>
</feature>
<feature type="compositionally biased region" description="Low complexity" evidence="2">
    <location>
        <begin position="1405"/>
        <end position="1438"/>
    </location>
</feature>
<feature type="compositionally biased region" description="Basic residues" evidence="2">
    <location>
        <begin position="1387"/>
        <end position="1404"/>
    </location>
</feature>
<feature type="compositionally biased region" description="Acidic residues" evidence="2">
    <location>
        <begin position="1269"/>
        <end position="1282"/>
    </location>
</feature>
<feature type="compositionally biased region" description="Basic and acidic residues" evidence="2">
    <location>
        <begin position="410"/>
        <end position="430"/>
    </location>
</feature>
<feature type="compositionally biased region" description="Basic and acidic residues" evidence="2">
    <location>
        <begin position="478"/>
        <end position="504"/>
    </location>
</feature>
<evidence type="ECO:0000256" key="1">
    <source>
        <dbReference type="SAM" id="Coils"/>
    </source>
</evidence>
<feature type="compositionally biased region" description="Basic residues" evidence="2">
    <location>
        <begin position="537"/>
        <end position="556"/>
    </location>
</feature>
<sequence>MKKVLVTLLIIAVANAIEVEMKAQDLKTRERSLSFQEANDINTMKFTCQMGFDFYDYTIIELSKWADIIEHRDQLQKDITIIDQIVRLVGKAKHIDDAQQQKMFVQITGSLQNSLLDMTLAQLNHQWARGNLDQCIEYMRQFQKTESYDERVAMANKIEDYLQNIRYQINRNLNECSQYQQPTNMRQKIRDLQMKKRECQSNENRNDSWDNSNQQEYEQNWQYPQNKGSTQQQELPKIQANRIESQGQQPIFYDDDKVCPQGEEDDTPQNISEEQSDDYLENNIQEESEESGIELEPNPDSNKIMGEEEDLNLSNDSKKKEPREIIVEREFGPDSDHQNNYDEPEECISSEETKLEQDESVNNDSEKPQQEKDVTKPLIQQDEKPEEQKQITENNEEKKEESGEEEKEDEKDKEKEEQEKDKDEKQDQTKNKNLPLDIPPEDDEEAVEGEVVKTEGIGASSDGRIGQQQNNKQTQEQKSIKDEKEKESDKTKSENKSQDNDITKNQKQNKATQNNDDEGEEDIYEQVEVEEPDGKGGVRKVKKMVKRRVKKTKKVIGQKSGSQQSSTTSSQKSTSSQTSTSQSKQTSGSSSSTQNQKDTKVKEGDQLQQGNKGQNESQAENQQQNKATQNNDDEGEEDIYEQVEVEEPDGKGGVRKVKKMVKRRVKKTKKVIGQKSGSQQSSTTSSQKSTSSQTSTSQSKQTSGSSSSTQNQKDTKVKEGDQLQQGNKGQNESQAENQQQNKATQNNDDEGEEDIYEQVEVEEPDGNGQTSNDAGEEDIYEEVEIVEPDGKGGFKRIKQMVKRRVKKTKKIIGQTSGSQSSSTTSSQQSTSLSKQTSGSSSSTQNQKDTKVKEGDLLQQGNKGQGNGQTSNDAGEEDIYEEVEIVEPDGKGGFKRIKQMVKRRVKKTKKIIGQTSGSQSSSTTSSQQSTSLSKQTSGSSSSTQNQKDTKVKEGDLLQQGNKGQGNGQTSNDAGEEDIYEEVEIVEPDGKGGFKRIKQMVKRRVKKTKKIIGQTSGSQSSSTTSSQQSTSLSKQTSGSSSSTQNQKDTKVKEGDLLQQGNKGQGNGQTSNDAGEEDIYEEVEIVEPDGKGGFKRIKQMVKRRVKKTKKIIGQTSGSQSSSTTSSQQSTSLSKQTSGSSSSTQNQKDTKVKEGDLLQQGNKGQGNGQTSNDAGEEDIYEEVEIVEPDGKGGFKRIKQMVKRRVKKTKKIIGQTSGSQSSSTTSSQQSTSLSKQTSGSSSSTQNQKDTKVKEGDLLQQGNKGQGNGQTSNDAGEEDIYEEVEIVEPDGKGGFKRIKQMVKRRVKKTKKIIGQTSGSQSSSTTSSQQSTSLSKQTSGSSSSTQNQKDTKVKEGDLLQQGNKGQGNGQTSNDAGEEDIYEEVEIVEPDGKGGFKRIKQMVKRRVKKTKKIIGQTSGSQSSSTTSSQQSTSLSKQTSGSSSSTQNQKDTKVKEGDLLQQGNKGQGNGQTSNDAGEEDIYEEVEIVEPDGKGGFKRIKQMVRKRVQITKKKTEGSGSTSSSSSSRSSSSSSSSISSTSTSSSSSSVSSSKNISGSTQKSTDQAAQSKQKVSQSVADRLTSKYSEAEQKEQGQISSSSKNQQVISGGQSRSSTQKESVSSNSQGQKSAQSQTTKQSSSSNKQSQAQGQNTSKSNKKVVKTEDGEEIWEEISVEEVTEYTIDSDGNTNIISQTSTQIPKTKSYFLNSIGDQQINLDIEQNDDNGSQISLEKAQNESFSNEDSINNQDDSNYDYLYEKDGDNQDETQQINEVQSENELDNYEQQNREITKDLLLDNEQDYIYYQIDGDQVIYYEYDPQMNAYHRVNMIDPEQKKSLIIQDSQFDDLLDSVIDEQIDQKTLPTEQITGQETQNKQDQKNQQNQQKQEDPKKSAGNISNNQEESSNQVKPNDNLGQPAKTEKQQNEQSDVQVAVDNSKLKVDQNTEQDQNKGKNEQQKGDQKKENIGNIVNDLINEEKLKIEGISVEKKQVEVKDDKEKSLKIQTLKEEFNPNEPTQYEPPKHKVNTRPKTDKVNVPVSTKYVKSSYDGEVAEQYEFADRELLQDSDEYGYGFWMRYTSNEPKVHTRKPETYYFLSRLTSNQEYKDLTYYGDRTLAVFIIENSFVFSTYDHYEKKKVKDQIVALNEDLDSMWFFISFSYSSAKKAAVGFVFGYGDNNKVLRGEIQCRHVPPQYFKLMIGGKHMSYEGLNGQFANIFYDIDAPAFLDTEAKVREIIKTISNVPQQVTNLIDLEVLTTPKLFNANTASDSVILDPQESQLIIEEYSVAAWFRWIDDLKVDSENTFQIFNLRSNEKKSQGKGILGDRSLELHYIYGGGSKSSVYFNTYTIEGNKAKGSTYLSKTVQSPNYIWHYGYMAYDNDKMKVYGALIRPGKSDEISFDPIQHKLITKLYFTLGGDDQISPFNGKIGYAGVYLGPGSYRQALNFGQQFQYGDGAMNVFQLMKPIQYKDDALEPNVVRDCVYDAENSLVDKILIHDDSKLKINGQSEYSFGMWTRWLSTMPKYLVQRGEVHNIARFGTQSYLIESIDGKLKRANTRPQTPKDQTLAVTLSREAYEFYTYSAKDEIQFTKLEGWWNYVYFGYKRFGDKGTARGYVQFGVDGEIKEVTFDILHDYILEYVEFVVGKSQAPFFNGQMTKIQCSIGPGAFLSSADNLRLFTQNTLPEKAQIHPVSRQTQQLIGTPVNEPSNQFQFDKFQGSLEYALSGWVKWSGLQKLGKVYHIITMAQKRLADLDGKNEETLKIRRSDLSYIYSTYNCKGEDCSQILNKEQQFGEYWDQWTYIYFGYSTPLKKAFGYIKYTFTDEKFLLEEINHFYLAVFSIIIGNDQEKFQGQMKTWVINIGEGSFREGGFESDENIKVHFGFISGTDHIKLQQAGQEAHHEEQVLECTANGKEVPLHVQFEQSDKLHLQGVSEYGYGFWSRFQHFANKGVLYQQPQWMGMARLTSQKDYKDFDQPGDRVLLVLMGKNVYHFSTYNVQPASNNVNGNIPYALESESEWTYIYFSYKRISQTLGHAVAFTSFGEITPGIQMDVLHNLLQNYLQLTIGHAGKYYPSFNGQITTVRFNLGPGAFIENTAGIIARIKNKDPKPDILSIPKNYEIFVGKQDAQKLKIDNPIIIEQEAREYSVQIWFRWFKTPVKPNQVIYRLSSNRCENDASKIGDKVLMLSHIGTALFSTYTLQDAVMNVPFECNIPKQQLEIWTFAYFAYSKKERKIQYYLKADAHENRGLEPILHAVTSKFWFYVGRDGILENFNSRLAQLTINFGEGSFRKENFLQLPVFIMASKLFSQEKKNNWENAGKIVLGQPQTIKFIDEPDKPIESMQEYSIGFWCRLLQAWPERLYKLPQEMQLVRLTSNEQIEVGKIAMGDRILASHVVQGHYQFSTYDLNDDAPNELRTIAYSKLEGQWNYIYMGYQRMSQLASYFVYDGKDIQQIKNQDLLHKPLGDFVILHIGGEPDIPGFQGLMSKMSVNFGVGSFFGLVEDVKKAIDNSFALDQQLTIDYIHKQKHGQQELIGKMETVTDDVGGTELRGDTWSSVGEYAISGWFKITEVKGQSANDCQILFRVTNNDKEHLNDKRIQGDRTLYASVCVDSIKLSTYTINGLKDWNEAKFLEEKIELGHNKKAWIYIYMGYNEDMQEVHALLHLFDNDKPIVFKGVQHYVPHYTGIYIAKDPFTKRFQGDLQNWVAQYGLGAFVSIQKRGYEDILPNYRAQSTNQKYMWFNKEEGVMETEKAITQVFTTEVESVDEYSIGVWTRWLISFPTTLTERQERHNIFRFSSNKEDQDKSELGDRVLTAFLTLGNYEFSTYDVLKTSNSVDGKLPYTELEGAWTYVYAAYKTGQFYGMVLFREQQKAQHIELQVQHRALTGYAKFVLGAKEFGFRGFHGWLFDPRIFLGQGSFISESQKVVDMVLKLHRKLPVQPLDAEDFKWPVQMIDTTLQDDINDKKDKFQFTFNDKPGLVEYSFGFWMQNAVLTPELTDEYRGLVRLSTNNEGSDERYIGDRTLALFTKTDEIVASTYTLKDPTFEPVSHAFKLIPYQWTFVYFGYNPGKARAYILGIKGPTEQILTVKHAIPNAFYLNLIKDQSHPLFYGKFYGFKLLFGQGSYLANPQEMIEKWPYDPKVLPPAPKQEEKVLSLNSAKIDRAQNKDHEQFHE</sequence>
<feature type="region of interest" description="Disordered" evidence="2">
    <location>
        <begin position="1999"/>
        <end position="2019"/>
    </location>
</feature>
<feature type="compositionally biased region" description="Low complexity" evidence="2">
    <location>
        <begin position="505"/>
        <end position="514"/>
    </location>
</feature>
<protein>
    <submittedName>
        <fullName evidence="4">Uncharacterized protein</fullName>
    </submittedName>
</protein>
<evidence type="ECO:0000313" key="5">
    <source>
        <dbReference type="Proteomes" id="UP000689195"/>
    </source>
</evidence>